<keyword evidence="2" id="KW-1185">Reference proteome</keyword>
<dbReference type="Proteomes" id="UP000707731">
    <property type="component" value="Unassembled WGS sequence"/>
</dbReference>
<evidence type="ECO:0000313" key="1">
    <source>
        <dbReference type="EMBL" id="MBF6353263.1"/>
    </source>
</evidence>
<dbReference type="EMBL" id="JADLQN010000001">
    <property type="protein sequence ID" value="MBF6353263.1"/>
    <property type="molecule type" value="Genomic_DNA"/>
</dbReference>
<proteinExistence type="predicted"/>
<gene>
    <name evidence="1" type="ORF">IU449_01645</name>
</gene>
<protein>
    <recommendedName>
        <fullName evidence="3">DUF222 domain-containing protein</fullName>
    </recommendedName>
</protein>
<sequence length="176" mass="18286">MVTIAQLRAVLAILRVDTSGAVAAHRGPADEQADLVGLLHRVVSGELCRMMAEGQGTPPGALAALGENPAEQACFEARLLHDQIGVLAGTAVADPAPALLAAAARSAHATAALLALSRRPQGAMSEEWWLRALDDLGEAYHLTNDEYIDRANSVTAPMNSPQSLESVCLADSSVNG</sequence>
<accession>A0ABS0D923</accession>
<evidence type="ECO:0000313" key="2">
    <source>
        <dbReference type="Proteomes" id="UP000707731"/>
    </source>
</evidence>
<evidence type="ECO:0008006" key="3">
    <source>
        <dbReference type="Google" id="ProtNLM"/>
    </source>
</evidence>
<reference evidence="1 2" key="1">
    <citation type="submission" date="2020-10" db="EMBL/GenBank/DDBJ databases">
        <title>Identification of Nocardia species via Next-generation sequencing and recognition of intraspecies genetic diversity.</title>
        <authorList>
            <person name="Li P."/>
            <person name="Li P."/>
            <person name="Lu B."/>
        </authorList>
    </citation>
    <scope>NUCLEOTIDE SEQUENCE [LARGE SCALE GENOMIC DNA]</scope>
    <source>
        <strain evidence="1 2">BJ06-0143</strain>
    </source>
</reference>
<dbReference type="RefSeq" id="WP_195000197.1">
    <property type="nucleotide sequence ID" value="NZ_JADLQN010000001.1"/>
</dbReference>
<name>A0ABS0D923_9NOCA</name>
<comment type="caution">
    <text evidence="1">The sequence shown here is derived from an EMBL/GenBank/DDBJ whole genome shotgun (WGS) entry which is preliminary data.</text>
</comment>
<organism evidence="1 2">
    <name type="scientific">Nocardia higoensis</name>
    <dbReference type="NCBI Taxonomy" id="228599"/>
    <lineage>
        <taxon>Bacteria</taxon>
        <taxon>Bacillati</taxon>
        <taxon>Actinomycetota</taxon>
        <taxon>Actinomycetes</taxon>
        <taxon>Mycobacteriales</taxon>
        <taxon>Nocardiaceae</taxon>
        <taxon>Nocardia</taxon>
    </lineage>
</organism>